<feature type="compositionally biased region" description="Basic and acidic residues" evidence="1">
    <location>
        <begin position="840"/>
        <end position="870"/>
    </location>
</feature>
<feature type="compositionally biased region" description="Low complexity" evidence="1">
    <location>
        <begin position="1280"/>
        <end position="1290"/>
    </location>
</feature>
<sequence length="2617" mass="289119">MLEQRQQQRAGMCWVPPSSSPGPSPAPSRYKSAAASPPALTRLLPAARHHSAAPRRGGRHRWRESFPSLPPTPSSSKRRRGAGRMATVVVEAEPDPSCSIPNPASPSPSLSHRFLDSKFYLLVVIGELVTEEHLRRAIGNIERGIRSWDTNLIECNLDQELKLFVSRHSARFSPEVRGQKILHHRSDVLETVVLINPSDEAVSTEVRLMITDAARHKLLVLTGQCFENTGELILQSGSFSFQNFIEIFTDQEIGELLSTTHPANKASLTLFCPEEGDWKNSNLDRHNLQDFINIKLNSASILPEMEGLSEFTEYLSESVEVPSPFDILEPPTSGGFLKLSKPCCYIFPGGRGDSALFAVNGFNMLINGGSERKSCFWKLIRHLDRVDSILLTHIGDDNLPGINSMLQRKIAELEEEQSQGSTTNSDWMKNLISPDLGVVFLNVPENLKNSDPNFRVKRSIEEACFTLQYLNKLSMKPEPLFRNIGNIIDPIILFQKMGVGKLEMYVLNPVKNSKEMQYFMQQWTSTSKDKAELLLPNGQEVDIPVSYLTSVSSLIVWHPANPAEKIIRVLFPGNSTQYNILEGLEKLKHLDFLKQPMVTQKDLTGNIPSPAVKQAKLKQRADSKESLKPATKTLSTKTVRKESKEEASEPAKPSPPEKPQKVESKEKTTVKKEKPAKAETKPSVTEKDMAAKEEQLVKSETAEKQAADVKPKVAKEKHVKKEVKVKSEEKREEKEKPKKEVSKKEEKTPTKKEEKPKKEEIKKETKKEVKKEERKESKKELKKETPQKEAKKEAKKEEKKEIKKDEKESKKDTKKLPKETKKTLAPSTEARKPVTKPKAQKKEESVKKEAGPAGKPKEKGKIKTVKKESKVSETQAAVAAVGAVAAAAVAAGVVANGKELEAERSLMSSPEDLTKDFEELKAEEVEIVKETKPQVGLIEGEGKLADSEQKEAHEIQKEKVDTEGPADSPDEGITTTEAEGECEQTPEELEPVEKHRVDDNEKFEDEGTGFEESSEAGDYEEKAETEEAEEQDEDEEEKATLGITKQDIGVAREMGETEADKHAKTKDKYVEKAESEAGDERAEEDMEETEEEAEEENKMEDVRDEEEETEKVEAEEDYVMAVVDKAAEAGEVEDKYGLLIITPAKHSEPQSPAVEPASSIHDETLPGGSESEATVSDEENREDQHEEFTATSGYTQSTIEISSEPTPMDEMSTPRDIMSDETNNEESESPSQEFVNITKYETSLYSQEFTRPKLSPLHDAFNGLSEGSKTDATEGKDYNASASTLSPPSSLEEDRFCKSSFQEMYHQRENEIKSTAKLQIKDTFSQAFDEKHSPAKSPVQSPSPPSPVAKTPLSERSVNFSLTPNEIKASVEPVVLAALPDQHPEVIEEHSVSPDDKTLEVVSPAQSVAGSAGHTPYYQSPTDEKSSRLPSELIEKAAEAPVSFEFSDAKEETAKPRISPMDEPVPDSESPIEKVLSPLRSPPLIGSESSYDTFLTADIKSTARLTESHFEEKSEKEESPVQISPVSEVTSVDLFQGQQDEKSMAFMPAKGFGLEKNMGDIEATSSQSPLVLDEGKLAGDLSPTQIDVSQFGSFKDDTKMSISEGTVSDKSATPVDDVVAEDTYSHIEGVASVSTASVATSSFPEPTTDDVSPSLHAEVGSPHSTEVDDSLSVSVVQTPTIFQETEMSPSKEECPRPMSISPPDFSPKTAKSRTPVQEHRSPEQSTMSVEFSQESPEQSLAMDFSRQSPEHPTVGTSVHHISENGPTEVDYSPSEIQEPTFSHKISPVEQTCYTQEKDLSEIISVSQIEASPSTSSEHTPSQIASPLQEETLSGVMSPRDMPLHSSFTSEKMQSLGEKLSPKSDLSPLTTRESSPLYSPSFSDSPPAVKETTAACHSPSLSLHVSSDKIFGYHTSVTHDTIQDSLTKHSPEPLASTEKDEAEKITRSAEAISYSYETTGKTTRSPEAISYSYETTGKTTRSPEAISYSYETTGETTKSPEAPSYSYEAAEKTTRSPEAISYSYETTEKTIRSPEAMDYFYERTGKTTRSPEAISYSYEPTEKTTRSSEAMDYSCERTGKTTRSPEAVEYSYEPTEKTTRSPEAVEYSYEPTEKTTRSPEAVEYSYERTGKTTRSPEAVEYSYGRTRKTTRSPEAVEYSYERTGKTTRSPEAVDYSFETTGKSMRSPEAVGFAYETPGKTTRSPEAVSYSYKTDVHFAAEKSSLAETRQDVDLCLVSSCEYKHPKTELSPSFINPNPLEWFASEEQSQEQEKPLTQSGGAQPPSGGKQQARQCDETPPTSVSESAPSQTDSDVPPETEECPSITADANIDSEDESETIPTDKTITYKHIDPPPVPMQDRSPSPRHPDVSMVDPEALPVDQNLGKPLKKDLKEKTKTKKQGTKTKSSSPAKKSDGKSKQVASPKPGGLKESLDKVSRTASPKKKESVEKAAKNISIPEVKSSRVEEKDKEAKNATNSTTSKTAKTATSGSGNSKPAKSTAVPPGPPVYLDLVYIPNHSNSKNVDVEFFKRVRSSYYVVSGNDPAAEEPSRAVLDSLLEGKAQWGSNMQVTLIPTHDSEVMREWYQETHEKQQDLNIMVLASSSTVVMQDESFPACKIEL</sequence>
<feature type="compositionally biased region" description="Low complexity" evidence="1">
    <location>
        <begin position="1873"/>
        <end position="1886"/>
    </location>
</feature>
<dbReference type="InterPro" id="IPR056617">
    <property type="entry name" value="MAP1B/S_N"/>
</dbReference>
<keyword evidence="5" id="KW-1185">Reference proteome</keyword>
<feature type="region of interest" description="Disordered" evidence="1">
    <location>
        <begin position="602"/>
        <end position="870"/>
    </location>
</feature>
<dbReference type="GO" id="GO:0005875">
    <property type="term" value="C:microtubule associated complex"/>
    <property type="evidence" value="ECO:0007669"/>
    <property type="project" value="TreeGrafter"/>
</dbReference>
<comment type="caution">
    <text evidence="4">The sequence shown here is derived from an EMBL/GenBank/DDBJ whole genome shotgun (WGS) entry which is preliminary data.</text>
</comment>
<dbReference type="GO" id="GO:0005829">
    <property type="term" value="C:cytosol"/>
    <property type="evidence" value="ECO:0007669"/>
    <property type="project" value="TreeGrafter"/>
</dbReference>
<feature type="compositionally biased region" description="Basic and acidic residues" evidence="1">
    <location>
        <begin position="639"/>
        <end position="649"/>
    </location>
</feature>
<feature type="compositionally biased region" description="Polar residues" evidence="1">
    <location>
        <begin position="1988"/>
        <end position="1998"/>
    </location>
</feature>
<dbReference type="GO" id="GO:0045202">
    <property type="term" value="C:synapse"/>
    <property type="evidence" value="ECO:0007669"/>
    <property type="project" value="TreeGrafter"/>
</dbReference>
<feature type="compositionally biased region" description="Polar residues" evidence="1">
    <location>
        <begin position="1723"/>
        <end position="1738"/>
    </location>
</feature>
<organism evidence="4 5">
    <name type="scientific">Mauremys mutica</name>
    <name type="common">yellowpond turtle</name>
    <dbReference type="NCBI Taxonomy" id="74926"/>
    <lineage>
        <taxon>Eukaryota</taxon>
        <taxon>Metazoa</taxon>
        <taxon>Chordata</taxon>
        <taxon>Craniata</taxon>
        <taxon>Vertebrata</taxon>
        <taxon>Euteleostomi</taxon>
        <taxon>Archelosauria</taxon>
        <taxon>Testudinata</taxon>
        <taxon>Testudines</taxon>
        <taxon>Cryptodira</taxon>
        <taxon>Durocryptodira</taxon>
        <taxon>Testudinoidea</taxon>
        <taxon>Geoemydidae</taxon>
        <taxon>Geoemydinae</taxon>
        <taxon>Mauremys</taxon>
    </lineage>
</organism>
<dbReference type="GO" id="GO:0030425">
    <property type="term" value="C:dendrite"/>
    <property type="evidence" value="ECO:0007669"/>
    <property type="project" value="TreeGrafter"/>
</dbReference>
<feature type="compositionally biased region" description="Basic and acidic residues" evidence="1">
    <location>
        <begin position="2458"/>
        <end position="2470"/>
    </location>
</feature>
<feature type="compositionally biased region" description="Basic and acidic residues" evidence="1">
    <location>
        <begin position="1422"/>
        <end position="1438"/>
    </location>
</feature>
<dbReference type="Pfam" id="PF25281">
    <property type="entry name" value="MBL_MAP1B"/>
    <property type="match status" value="1"/>
</dbReference>
<feature type="region of interest" description="Disordered" evidence="1">
    <location>
        <begin position="1956"/>
        <end position="2026"/>
    </location>
</feature>
<dbReference type="GO" id="GO:0007409">
    <property type="term" value="P:axonogenesis"/>
    <property type="evidence" value="ECO:0007669"/>
    <property type="project" value="TreeGrafter"/>
</dbReference>
<evidence type="ECO:0000259" key="3">
    <source>
        <dbReference type="Pfam" id="PF25281"/>
    </source>
</evidence>
<gene>
    <name evidence="4" type="ORF">KIL84_013433</name>
</gene>
<feature type="domain" description="Microtubule-associated protein 1A/B/S-like MBL-like" evidence="3">
    <location>
        <begin position="322"/>
        <end position="605"/>
    </location>
</feature>
<feature type="compositionally biased region" description="Polar residues" evidence="1">
    <location>
        <begin position="1189"/>
        <end position="1205"/>
    </location>
</feature>
<feature type="region of interest" description="Disordered" evidence="1">
    <location>
        <begin position="1634"/>
        <end position="1897"/>
    </location>
</feature>
<feature type="region of interest" description="Disordered" evidence="1">
    <location>
        <begin position="2243"/>
        <end position="2500"/>
    </location>
</feature>
<dbReference type="EMBL" id="JAHDVG010000485">
    <property type="protein sequence ID" value="KAH1168843.1"/>
    <property type="molecule type" value="Genomic_DNA"/>
</dbReference>
<dbReference type="Proteomes" id="UP000827986">
    <property type="component" value="Unassembled WGS sequence"/>
</dbReference>
<feature type="compositionally biased region" description="Basic residues" evidence="1">
    <location>
        <begin position="47"/>
        <end position="62"/>
    </location>
</feature>
<feature type="compositionally biased region" description="Acidic residues" evidence="1">
    <location>
        <begin position="1081"/>
        <end position="1117"/>
    </location>
</feature>
<feature type="region of interest" description="Disordered" evidence="1">
    <location>
        <begin position="1256"/>
        <end position="1294"/>
    </location>
</feature>
<feature type="compositionally biased region" description="Polar residues" evidence="1">
    <location>
        <begin position="1600"/>
        <end position="1611"/>
    </location>
</feature>
<feature type="compositionally biased region" description="Acidic residues" evidence="1">
    <location>
        <begin position="978"/>
        <end position="990"/>
    </location>
</feature>
<evidence type="ECO:0000256" key="1">
    <source>
        <dbReference type="SAM" id="MobiDB-lite"/>
    </source>
</evidence>
<dbReference type="PANTHER" id="PTHR13843">
    <property type="entry name" value="MICROTUBULE-ASSOCIATED PROTEIN"/>
    <property type="match status" value="1"/>
</dbReference>
<feature type="compositionally biased region" description="Basic and acidic residues" evidence="1">
    <location>
        <begin position="1925"/>
        <end position="1944"/>
    </location>
</feature>
<feature type="region of interest" description="Disordered" evidence="1">
    <location>
        <begin position="1"/>
        <end position="83"/>
    </location>
</feature>
<feature type="compositionally biased region" description="Basic and acidic residues" evidence="1">
    <location>
        <begin position="1053"/>
        <end position="1080"/>
    </location>
</feature>
<feature type="region of interest" description="Disordered" evidence="1">
    <location>
        <begin position="1921"/>
        <end position="1944"/>
    </location>
</feature>
<feature type="domain" description="Microtubule-associated protein 1B/S N-terminal" evidence="2">
    <location>
        <begin position="121"/>
        <end position="317"/>
    </location>
</feature>
<evidence type="ECO:0000259" key="2">
    <source>
        <dbReference type="Pfam" id="PF23415"/>
    </source>
</evidence>
<feature type="region of interest" description="Disordered" evidence="1">
    <location>
        <begin position="1146"/>
        <end position="1234"/>
    </location>
</feature>
<accession>A0A9D3WXZ7</accession>
<dbReference type="InterPro" id="IPR026074">
    <property type="entry name" value="MAP1"/>
</dbReference>
<evidence type="ECO:0000313" key="4">
    <source>
        <dbReference type="EMBL" id="KAH1168843.1"/>
    </source>
</evidence>
<dbReference type="GO" id="GO:0000226">
    <property type="term" value="P:microtubule cytoskeleton organization"/>
    <property type="evidence" value="ECO:0007669"/>
    <property type="project" value="InterPro"/>
</dbReference>
<feature type="region of interest" description="Disordered" evidence="1">
    <location>
        <begin position="1588"/>
        <end position="1615"/>
    </location>
</feature>
<dbReference type="GO" id="GO:0003779">
    <property type="term" value="F:actin binding"/>
    <property type="evidence" value="ECO:0007669"/>
    <property type="project" value="TreeGrafter"/>
</dbReference>
<feature type="compositionally biased region" description="Basic and acidic residues" evidence="1">
    <location>
        <begin position="1268"/>
        <end position="1277"/>
    </location>
</feature>
<proteinExistence type="predicted"/>
<name>A0A9D3WXZ7_9SAUR</name>
<feature type="region of interest" description="Disordered" evidence="1">
    <location>
        <begin position="1323"/>
        <end position="1357"/>
    </location>
</feature>
<dbReference type="GO" id="GO:0016358">
    <property type="term" value="P:dendrite development"/>
    <property type="evidence" value="ECO:0007669"/>
    <property type="project" value="TreeGrafter"/>
</dbReference>
<dbReference type="GO" id="GO:0008017">
    <property type="term" value="F:microtubule binding"/>
    <property type="evidence" value="ECO:0007669"/>
    <property type="project" value="InterPro"/>
</dbReference>
<dbReference type="PANTHER" id="PTHR13843:SF5">
    <property type="entry name" value="MICROTUBULE-ASSOCIATED PROTEIN 1B"/>
    <property type="match status" value="1"/>
</dbReference>
<dbReference type="GO" id="GO:0043025">
    <property type="term" value="C:neuronal cell body"/>
    <property type="evidence" value="ECO:0007669"/>
    <property type="project" value="TreeGrafter"/>
</dbReference>
<feature type="compositionally biased region" description="Polar residues" evidence="1">
    <location>
        <begin position="1803"/>
        <end position="1831"/>
    </location>
</feature>
<feature type="compositionally biased region" description="Polar residues" evidence="1">
    <location>
        <begin position="2285"/>
        <end position="2310"/>
    </location>
</feature>
<evidence type="ECO:0000313" key="5">
    <source>
        <dbReference type="Proteomes" id="UP000827986"/>
    </source>
</evidence>
<feature type="compositionally biased region" description="Basic and acidic residues" evidence="1">
    <location>
        <begin position="991"/>
        <end position="1000"/>
    </location>
</feature>
<feature type="region of interest" description="Disordered" evidence="1">
    <location>
        <begin position="2050"/>
        <end position="2168"/>
    </location>
</feature>
<reference evidence="4" key="1">
    <citation type="submission" date="2021-09" db="EMBL/GenBank/DDBJ databases">
        <title>The genome of Mauremys mutica provides insights into the evolution of semi-aquatic lifestyle.</title>
        <authorList>
            <person name="Gong S."/>
            <person name="Gao Y."/>
        </authorList>
    </citation>
    <scope>NUCLEOTIDE SEQUENCE</scope>
    <source>
        <strain evidence="4">MM-2020</strain>
        <tissue evidence="4">Muscle</tissue>
    </source>
</reference>
<feature type="compositionally biased region" description="Polar residues" evidence="1">
    <location>
        <begin position="1971"/>
        <end position="1981"/>
    </location>
</feature>
<dbReference type="Pfam" id="PF23415">
    <property type="entry name" value="MAPB1_N"/>
    <property type="match status" value="1"/>
</dbReference>
<feature type="compositionally biased region" description="Basic and acidic residues" evidence="1">
    <location>
        <begin position="658"/>
        <end position="716"/>
    </location>
</feature>
<feature type="compositionally biased region" description="Basic and acidic residues" evidence="1">
    <location>
        <begin position="940"/>
        <end position="962"/>
    </location>
</feature>
<feature type="region of interest" description="Disordered" evidence="1">
    <location>
        <begin position="938"/>
        <end position="1117"/>
    </location>
</feature>
<dbReference type="InterPro" id="IPR057480">
    <property type="entry name" value="MAP1A/B/S-like_MBL"/>
</dbReference>
<feature type="compositionally biased region" description="Basic and acidic residues" evidence="1">
    <location>
        <begin position="722"/>
        <end position="822"/>
    </location>
</feature>
<dbReference type="GO" id="GO:0031114">
    <property type="term" value="P:regulation of microtubule depolymerization"/>
    <property type="evidence" value="ECO:0007669"/>
    <property type="project" value="TreeGrafter"/>
</dbReference>
<feature type="compositionally biased region" description="Polar residues" evidence="1">
    <location>
        <begin position="1671"/>
        <end position="1688"/>
    </location>
</feature>
<feature type="compositionally biased region" description="Basic and acidic residues" evidence="1">
    <location>
        <begin position="2428"/>
        <end position="2449"/>
    </location>
</feature>
<evidence type="ECO:0008006" key="6">
    <source>
        <dbReference type="Google" id="ProtNLM"/>
    </source>
</evidence>
<protein>
    <recommendedName>
        <fullName evidence="6">Microtubule-associated protein 1B</fullName>
    </recommendedName>
</protein>
<feature type="compositionally biased region" description="Low complexity" evidence="1">
    <location>
        <begin position="2471"/>
        <end position="2489"/>
    </location>
</feature>
<feature type="region of interest" description="Disordered" evidence="1">
    <location>
        <begin position="1404"/>
        <end position="1483"/>
    </location>
</feature>
<dbReference type="GO" id="GO:0005874">
    <property type="term" value="C:microtubule"/>
    <property type="evidence" value="ECO:0007669"/>
    <property type="project" value="InterPro"/>
</dbReference>
<feature type="compositionally biased region" description="Acidic residues" evidence="1">
    <location>
        <begin position="1001"/>
        <end position="1037"/>
    </location>
</feature>